<dbReference type="InterPro" id="IPR001228">
    <property type="entry name" value="IspD"/>
</dbReference>
<feature type="site" description="Positions MEP for the nucleophilic attack" evidence="7">
    <location>
        <position position="215"/>
    </location>
</feature>
<dbReference type="AlphaFoldDB" id="A0A451DLH7"/>
<organism evidence="8 9">
    <name type="scientific">Candidatus Erwinia haradaeae</name>
    <dbReference type="NCBI Taxonomy" id="1922217"/>
    <lineage>
        <taxon>Bacteria</taxon>
        <taxon>Pseudomonadati</taxon>
        <taxon>Pseudomonadota</taxon>
        <taxon>Gammaproteobacteria</taxon>
        <taxon>Enterobacterales</taxon>
        <taxon>Erwiniaceae</taxon>
        <taxon>Erwinia</taxon>
    </lineage>
</organism>
<protein>
    <recommendedName>
        <fullName evidence="7">2-C-methyl-D-erythritol 4-phosphate cytidylyltransferase</fullName>
        <ecNumber evidence="7">2.7.7.60</ecNumber>
    </recommendedName>
    <alternativeName>
        <fullName evidence="7">4-diphosphocytidyl-2C-methyl-D-erythritol synthase</fullName>
    </alternativeName>
    <alternativeName>
        <fullName evidence="7">MEP cytidylyltransferase</fullName>
        <shortName evidence="7">MCT</shortName>
    </alternativeName>
</protein>
<dbReference type="GO" id="GO:0050518">
    <property type="term" value="F:2-C-methyl-D-erythritol 4-phosphate cytidylyltransferase activity"/>
    <property type="evidence" value="ECO:0007669"/>
    <property type="project" value="UniProtKB-UniRule"/>
</dbReference>
<dbReference type="InterPro" id="IPR034683">
    <property type="entry name" value="IspD/TarI"/>
</dbReference>
<comment type="catalytic activity">
    <reaction evidence="1 7">
        <text>2-C-methyl-D-erythritol 4-phosphate + CTP + H(+) = 4-CDP-2-C-methyl-D-erythritol + diphosphate</text>
        <dbReference type="Rhea" id="RHEA:13429"/>
        <dbReference type="ChEBI" id="CHEBI:15378"/>
        <dbReference type="ChEBI" id="CHEBI:33019"/>
        <dbReference type="ChEBI" id="CHEBI:37563"/>
        <dbReference type="ChEBI" id="CHEBI:57823"/>
        <dbReference type="ChEBI" id="CHEBI:58262"/>
        <dbReference type="EC" id="2.7.7.60"/>
    </reaction>
</comment>
<evidence type="ECO:0000256" key="1">
    <source>
        <dbReference type="ARBA" id="ARBA00001282"/>
    </source>
</evidence>
<dbReference type="KEGG" id="ehd:ERCIPSTX3056_610"/>
<gene>
    <name evidence="7 8" type="primary">ispD</name>
    <name evidence="8" type="ORF">ERCIPSTX3056_610</name>
</gene>
<evidence type="ECO:0000313" key="9">
    <source>
        <dbReference type="Proteomes" id="UP000294462"/>
    </source>
</evidence>
<dbReference type="InterPro" id="IPR050088">
    <property type="entry name" value="IspD/TarI_cytidylyltransf_bact"/>
</dbReference>
<dbReference type="InterPro" id="IPR018294">
    <property type="entry name" value="ISPD_synthase_CS"/>
</dbReference>
<evidence type="ECO:0000256" key="7">
    <source>
        <dbReference type="HAMAP-Rule" id="MF_00108"/>
    </source>
</evidence>
<dbReference type="UniPathway" id="UPA00056">
    <property type="reaction ID" value="UER00093"/>
</dbReference>
<dbReference type="Pfam" id="PF01128">
    <property type="entry name" value="IspD"/>
    <property type="match status" value="1"/>
</dbReference>
<evidence type="ECO:0000256" key="4">
    <source>
        <dbReference type="ARBA" id="ARBA00022679"/>
    </source>
</evidence>
<keyword evidence="6 7" id="KW-0414">Isoprene biosynthesis</keyword>
<feature type="site" description="Transition state stabilizer" evidence="7">
    <location>
        <position position="29"/>
    </location>
</feature>
<comment type="function">
    <text evidence="7">Catalyzes the formation of 4-diphosphocytidyl-2-C-methyl-D-erythritol from CTP and 2-C-methyl-D-erythritol 4-phosphate (MEP).</text>
</comment>
<accession>A0A451DLH7</accession>
<dbReference type="NCBIfam" id="TIGR00453">
    <property type="entry name" value="ispD"/>
    <property type="match status" value="1"/>
</dbReference>
<evidence type="ECO:0000256" key="6">
    <source>
        <dbReference type="ARBA" id="ARBA00023229"/>
    </source>
</evidence>
<evidence type="ECO:0000313" key="8">
    <source>
        <dbReference type="EMBL" id="VFP87626.1"/>
    </source>
</evidence>
<dbReference type="HAMAP" id="MF_00108">
    <property type="entry name" value="IspD"/>
    <property type="match status" value="1"/>
</dbReference>
<dbReference type="PANTHER" id="PTHR32125">
    <property type="entry name" value="2-C-METHYL-D-ERYTHRITOL 4-PHOSPHATE CYTIDYLYLTRANSFERASE, CHLOROPLASTIC"/>
    <property type="match status" value="1"/>
</dbReference>
<comment type="similarity">
    <text evidence="3 7">Belongs to the IspD/TarI cytidylyltransferase family. IspD subfamily.</text>
</comment>
<dbReference type="SUPFAM" id="SSF53448">
    <property type="entry name" value="Nucleotide-diphospho-sugar transferases"/>
    <property type="match status" value="1"/>
</dbReference>
<keyword evidence="9" id="KW-1185">Reference proteome</keyword>
<dbReference type="GO" id="GO:0019288">
    <property type="term" value="P:isopentenyl diphosphate biosynthetic process, methylerythritol 4-phosphate pathway"/>
    <property type="evidence" value="ECO:0007669"/>
    <property type="project" value="UniProtKB-UniRule"/>
</dbReference>
<evidence type="ECO:0000256" key="2">
    <source>
        <dbReference type="ARBA" id="ARBA00004787"/>
    </source>
</evidence>
<dbReference type="Proteomes" id="UP000294462">
    <property type="component" value="Chromosome"/>
</dbReference>
<dbReference type="PROSITE" id="PS01295">
    <property type="entry name" value="ISPD"/>
    <property type="match status" value="1"/>
</dbReference>
<dbReference type="PANTHER" id="PTHR32125:SF4">
    <property type="entry name" value="2-C-METHYL-D-ERYTHRITOL 4-PHOSPHATE CYTIDYLYLTRANSFERASE, CHLOROPLASTIC"/>
    <property type="match status" value="1"/>
</dbReference>
<sequence length="246" mass="27191">MMINTSLIDVVAIVPAAGTGSRMQSQRPKQYLTVAGKTILEHTLSVLLQHTEIKKIIVALHPKDVYFNRLSVARNIRITTVKGGQCRADSVLAALHKSPSVQWVLVHDAARPCLRSEDLHRILSLTVSSKIGGILAIPVRDTIKQAVTGSNQIHDTINNASLWQALTPQLFPLQLLLHCLGQAINSGKNITDEASALEYCGYQPELITGHSDNLKVTYPEDLVLVESYLSKKSYLSEQNYANWSRF</sequence>
<keyword evidence="4 7" id="KW-0808">Transferase</keyword>
<evidence type="ECO:0000256" key="3">
    <source>
        <dbReference type="ARBA" id="ARBA00009789"/>
    </source>
</evidence>
<comment type="caution">
    <text evidence="7">Lacks conserved residue(s) required for the propagation of feature annotation.</text>
</comment>
<evidence type="ECO:0000256" key="5">
    <source>
        <dbReference type="ARBA" id="ARBA00022695"/>
    </source>
</evidence>
<comment type="pathway">
    <text evidence="2 7">Isoprenoid biosynthesis; isopentenyl diphosphate biosynthesis via DXP pathway; isopentenyl diphosphate from 1-deoxy-D-xylulose 5-phosphate: step 2/6.</text>
</comment>
<dbReference type="CDD" id="cd02516">
    <property type="entry name" value="CDP-ME_synthetase"/>
    <property type="match status" value="1"/>
</dbReference>
<comment type="subunit">
    <text evidence="7">Homodimer.</text>
</comment>
<dbReference type="Gene3D" id="3.90.550.10">
    <property type="entry name" value="Spore Coat Polysaccharide Biosynthesis Protein SpsA, Chain A"/>
    <property type="match status" value="1"/>
</dbReference>
<dbReference type="EMBL" id="LR217725">
    <property type="protein sequence ID" value="VFP87626.1"/>
    <property type="molecule type" value="Genomic_DNA"/>
</dbReference>
<proteinExistence type="inferred from homology"/>
<dbReference type="EC" id="2.7.7.60" evidence="7"/>
<dbReference type="InterPro" id="IPR029044">
    <property type="entry name" value="Nucleotide-diphossugar_trans"/>
</dbReference>
<dbReference type="FunFam" id="3.90.550.10:FF:000003">
    <property type="entry name" value="2-C-methyl-D-erythritol 4-phosphate cytidylyltransferase"/>
    <property type="match status" value="1"/>
</dbReference>
<keyword evidence="5 7" id="KW-0548">Nucleotidyltransferase</keyword>
<reference evidence="8 9" key="1">
    <citation type="submission" date="2019-02" db="EMBL/GenBank/DDBJ databases">
        <authorList>
            <person name="Manzano-Marin A."/>
            <person name="Manzano-Marin A."/>
        </authorList>
    </citation>
    <scope>NUCLEOTIDE SEQUENCE [LARGE SCALE GENOMIC DNA]</scope>
    <source>
        <strain evidence="8 9">ErCipseudotaxifoliae</strain>
    </source>
</reference>
<name>A0A451DLH7_9GAMM</name>
<feature type="site" description="Transition state stabilizer" evidence="7">
    <location>
        <position position="22"/>
    </location>
</feature>